<keyword evidence="3" id="KW-0997">Cell inner membrane</keyword>
<feature type="transmembrane region" description="Helical" evidence="7">
    <location>
        <begin position="23"/>
        <end position="53"/>
    </location>
</feature>
<sequence>MITIGRVPQILGDFLLNISSNKYVVLIIINILLLLIGCVLDLTPAMLIFAPILTPIVKSLGIDPLFFGIIMVFVLCIGLITPPVGTVLYVGCGMSKIDMVDLSKAIAPYIILFIVILFLLTFMPQLVLFVPNMF</sequence>
<accession>A0A2X2W6J2</accession>
<dbReference type="Pfam" id="PF06808">
    <property type="entry name" value="DctM"/>
    <property type="match status" value="1"/>
</dbReference>
<evidence type="ECO:0000256" key="1">
    <source>
        <dbReference type="ARBA" id="ARBA00004429"/>
    </source>
</evidence>
<evidence type="ECO:0000256" key="4">
    <source>
        <dbReference type="ARBA" id="ARBA00022692"/>
    </source>
</evidence>
<feature type="domain" description="TRAP C4-dicarboxylate transport system permease DctM subunit" evidence="8">
    <location>
        <begin position="1"/>
        <end position="126"/>
    </location>
</feature>
<evidence type="ECO:0000256" key="5">
    <source>
        <dbReference type="ARBA" id="ARBA00022989"/>
    </source>
</evidence>
<evidence type="ECO:0000259" key="8">
    <source>
        <dbReference type="Pfam" id="PF06808"/>
    </source>
</evidence>
<keyword evidence="6 7" id="KW-0472">Membrane</keyword>
<protein>
    <submittedName>
        <fullName evidence="9">TRAP dicarboxylate transporter subunit DctM</fullName>
    </submittedName>
</protein>
<keyword evidence="4 7" id="KW-0812">Transmembrane</keyword>
<dbReference type="Proteomes" id="UP000250223">
    <property type="component" value="Unassembled WGS sequence"/>
</dbReference>
<evidence type="ECO:0000256" key="6">
    <source>
        <dbReference type="ARBA" id="ARBA00023136"/>
    </source>
</evidence>
<dbReference type="GO" id="GO:0022857">
    <property type="term" value="F:transmembrane transporter activity"/>
    <property type="evidence" value="ECO:0007669"/>
    <property type="project" value="TreeGrafter"/>
</dbReference>
<dbReference type="PANTHER" id="PTHR33362">
    <property type="entry name" value="SIALIC ACID TRAP TRANSPORTER PERMEASE PROTEIN SIAT-RELATED"/>
    <property type="match status" value="1"/>
</dbReference>
<dbReference type="InterPro" id="IPR010656">
    <property type="entry name" value="DctM"/>
</dbReference>
<evidence type="ECO:0000313" key="9">
    <source>
        <dbReference type="EMBL" id="SQB33571.1"/>
    </source>
</evidence>
<evidence type="ECO:0000313" key="10">
    <source>
        <dbReference type="Proteomes" id="UP000250223"/>
    </source>
</evidence>
<feature type="transmembrane region" description="Helical" evidence="7">
    <location>
        <begin position="65"/>
        <end position="89"/>
    </location>
</feature>
<reference evidence="9 10" key="1">
    <citation type="submission" date="2018-06" db="EMBL/GenBank/DDBJ databases">
        <authorList>
            <consortium name="Pathogen Informatics"/>
            <person name="Doyle S."/>
        </authorList>
    </citation>
    <scope>NUCLEOTIDE SEQUENCE [LARGE SCALE GENOMIC DNA]</scope>
    <source>
        <strain evidence="9 10">NCTC13028</strain>
    </source>
</reference>
<name>A0A2X2W6J2_CLOCO</name>
<dbReference type="GO" id="GO:0005886">
    <property type="term" value="C:plasma membrane"/>
    <property type="evidence" value="ECO:0007669"/>
    <property type="project" value="UniProtKB-SubCell"/>
</dbReference>
<gene>
    <name evidence="9" type="primary">siaT_2</name>
    <name evidence="9" type="ORF">NCTC13028_00566</name>
</gene>
<dbReference type="EMBL" id="UAWC01000001">
    <property type="protein sequence ID" value="SQB33571.1"/>
    <property type="molecule type" value="Genomic_DNA"/>
</dbReference>
<feature type="transmembrane region" description="Helical" evidence="7">
    <location>
        <begin position="109"/>
        <end position="130"/>
    </location>
</feature>
<keyword evidence="2" id="KW-1003">Cell membrane</keyword>
<proteinExistence type="predicted"/>
<organism evidence="9 10">
    <name type="scientific">Clostridium cochlearium</name>
    <dbReference type="NCBI Taxonomy" id="1494"/>
    <lineage>
        <taxon>Bacteria</taxon>
        <taxon>Bacillati</taxon>
        <taxon>Bacillota</taxon>
        <taxon>Clostridia</taxon>
        <taxon>Eubacteriales</taxon>
        <taxon>Clostridiaceae</taxon>
        <taxon>Clostridium</taxon>
    </lineage>
</organism>
<dbReference type="InterPro" id="IPR004681">
    <property type="entry name" value="TRAP_DctM"/>
</dbReference>
<evidence type="ECO:0000256" key="7">
    <source>
        <dbReference type="SAM" id="Phobius"/>
    </source>
</evidence>
<dbReference type="AlphaFoldDB" id="A0A2X2W6J2"/>
<comment type="subcellular location">
    <subcellularLocation>
        <location evidence="1">Cell inner membrane</location>
        <topology evidence="1">Multi-pass membrane protein</topology>
    </subcellularLocation>
</comment>
<evidence type="ECO:0000256" key="2">
    <source>
        <dbReference type="ARBA" id="ARBA00022475"/>
    </source>
</evidence>
<evidence type="ECO:0000256" key="3">
    <source>
        <dbReference type="ARBA" id="ARBA00022519"/>
    </source>
</evidence>
<keyword evidence="5 7" id="KW-1133">Transmembrane helix</keyword>